<organism evidence="8 9">
    <name type="scientific">Zobellella denitrificans</name>
    <dbReference type="NCBI Taxonomy" id="347534"/>
    <lineage>
        <taxon>Bacteria</taxon>
        <taxon>Pseudomonadati</taxon>
        <taxon>Pseudomonadota</taxon>
        <taxon>Gammaproteobacteria</taxon>
        <taxon>Aeromonadales</taxon>
        <taxon>Aeromonadaceae</taxon>
        <taxon>Zobellella</taxon>
    </lineage>
</organism>
<gene>
    <name evidence="8" type="ORF">AN401_01460</name>
</gene>
<dbReference type="GO" id="GO:0005886">
    <property type="term" value="C:plasma membrane"/>
    <property type="evidence" value="ECO:0007669"/>
    <property type="project" value="UniProtKB-SubCell"/>
</dbReference>
<dbReference type="InterPro" id="IPR005115">
    <property type="entry name" value="Gly_transporter"/>
</dbReference>
<comment type="similarity">
    <text evidence="2">Belongs to the UPF0126 family.</text>
</comment>
<name>A0A231MUQ7_9GAMM</name>
<evidence type="ECO:0000256" key="6">
    <source>
        <dbReference type="ARBA" id="ARBA00023136"/>
    </source>
</evidence>
<dbReference type="EMBL" id="CP012621">
    <property type="protein sequence ID" value="ATG72674.1"/>
    <property type="molecule type" value="Genomic_DNA"/>
</dbReference>
<feature type="domain" description="Glycine transporter" evidence="7">
    <location>
        <begin position="98"/>
        <end position="168"/>
    </location>
</feature>
<dbReference type="Pfam" id="PF03458">
    <property type="entry name" value="Gly_transporter"/>
    <property type="match status" value="2"/>
</dbReference>
<dbReference type="PANTHER" id="PTHR30506">
    <property type="entry name" value="INNER MEMBRANE PROTEIN"/>
    <property type="match status" value="1"/>
</dbReference>
<keyword evidence="5" id="KW-1133">Transmembrane helix</keyword>
<keyword evidence="9" id="KW-1185">Reference proteome</keyword>
<keyword evidence="4" id="KW-0812">Transmembrane</keyword>
<dbReference type="AlphaFoldDB" id="A0A231MUQ7"/>
<evidence type="ECO:0000256" key="3">
    <source>
        <dbReference type="ARBA" id="ARBA00022475"/>
    </source>
</evidence>
<dbReference type="PANTHER" id="PTHR30506:SF3">
    <property type="entry name" value="UPF0126 INNER MEMBRANE PROTEIN YADS-RELATED"/>
    <property type="match status" value="1"/>
</dbReference>
<sequence>MLPLVDAVFYWSDLFGTAVFAFSGVLVAGRLRMDGFGVIVLAAVTAIGGGTIRDLIIGAEQVFWVADTTYLWVILATALLGQYLARLPRRLPWYILPLADAFGLALFTVIGTEKALAHGTSGMVAVVMGVITGVAGGMIRDVLAREVPMVLQREIYATACILGGILYTGTLALGVTPLLATLAGMLGTFALRVAAIRWHLSLPAFSLTR</sequence>
<keyword evidence="6" id="KW-0472">Membrane</keyword>
<evidence type="ECO:0000256" key="4">
    <source>
        <dbReference type="ARBA" id="ARBA00022692"/>
    </source>
</evidence>
<evidence type="ECO:0000259" key="7">
    <source>
        <dbReference type="Pfam" id="PF03458"/>
    </source>
</evidence>
<protein>
    <recommendedName>
        <fullName evidence="7">Glycine transporter domain-containing protein</fullName>
    </recommendedName>
</protein>
<evidence type="ECO:0000313" key="9">
    <source>
        <dbReference type="Proteomes" id="UP000217763"/>
    </source>
</evidence>
<keyword evidence="3" id="KW-1003">Cell membrane</keyword>
<evidence type="ECO:0000256" key="2">
    <source>
        <dbReference type="ARBA" id="ARBA00008193"/>
    </source>
</evidence>
<comment type="subcellular location">
    <subcellularLocation>
        <location evidence="1">Cell membrane</location>
        <topology evidence="1">Multi-pass membrane protein</topology>
    </subcellularLocation>
</comment>
<proteinExistence type="inferred from homology"/>
<feature type="domain" description="Glycine transporter" evidence="7">
    <location>
        <begin position="10"/>
        <end position="84"/>
    </location>
</feature>
<dbReference type="RefSeq" id="WP_094041030.1">
    <property type="nucleotide sequence ID" value="NZ_CP012621.1"/>
</dbReference>
<evidence type="ECO:0000256" key="5">
    <source>
        <dbReference type="ARBA" id="ARBA00022989"/>
    </source>
</evidence>
<evidence type="ECO:0000313" key="8">
    <source>
        <dbReference type="EMBL" id="ATG72674.1"/>
    </source>
</evidence>
<reference evidence="9" key="1">
    <citation type="submission" date="2015-09" db="EMBL/GenBank/DDBJ databases">
        <authorList>
            <person name="Shao Z."/>
            <person name="Wang L."/>
        </authorList>
    </citation>
    <scope>NUCLEOTIDE SEQUENCE [LARGE SCALE GENOMIC DNA]</scope>
    <source>
        <strain evidence="9">F13-1</strain>
    </source>
</reference>
<accession>A0A231MUQ7</accession>
<dbReference type="KEGG" id="zdf:AN401_01460"/>
<dbReference type="Proteomes" id="UP000217763">
    <property type="component" value="Chromosome"/>
</dbReference>
<evidence type="ECO:0000256" key="1">
    <source>
        <dbReference type="ARBA" id="ARBA00004651"/>
    </source>
</evidence>
<dbReference type="OrthoDB" id="9791874at2"/>